<dbReference type="EMBL" id="PVTF01000002">
    <property type="protein sequence ID" value="PRY45097.1"/>
    <property type="molecule type" value="Genomic_DNA"/>
</dbReference>
<proteinExistence type="predicted"/>
<evidence type="ECO:0000256" key="1">
    <source>
        <dbReference type="SAM" id="Phobius"/>
    </source>
</evidence>
<name>A0A2T0THC8_9PSEU</name>
<dbReference type="AlphaFoldDB" id="A0A2T0THC8"/>
<feature type="domain" description="VanZ-like" evidence="2">
    <location>
        <begin position="80"/>
        <end position="157"/>
    </location>
</feature>
<feature type="transmembrane region" description="Helical" evidence="1">
    <location>
        <begin position="109"/>
        <end position="128"/>
    </location>
</feature>
<organism evidence="3 4">
    <name type="scientific">Umezawaea tangerina</name>
    <dbReference type="NCBI Taxonomy" id="84725"/>
    <lineage>
        <taxon>Bacteria</taxon>
        <taxon>Bacillati</taxon>
        <taxon>Actinomycetota</taxon>
        <taxon>Actinomycetes</taxon>
        <taxon>Pseudonocardiales</taxon>
        <taxon>Pseudonocardiaceae</taxon>
        <taxon>Umezawaea</taxon>
    </lineage>
</organism>
<keyword evidence="4" id="KW-1185">Reference proteome</keyword>
<sequence length="166" mass="17538">MITDFLLDHSDLVPVMAVLVVAVCCALGYLLVRTRRSDAAPVLWILAVLSAIPLVAVTLVPTGIRADDGVLCAVQLFLPTSGSVELLANIALFLPLVLFAALASRRPLLVVLVAVVGSFAIEAVQAVLPVIGRRCDTEDWAMNTVGILVAGVLARIVLVFARSAER</sequence>
<comment type="caution">
    <text evidence="3">The sequence shown here is derived from an EMBL/GenBank/DDBJ whole genome shotgun (WGS) entry which is preliminary data.</text>
</comment>
<evidence type="ECO:0000313" key="4">
    <source>
        <dbReference type="Proteomes" id="UP000239494"/>
    </source>
</evidence>
<protein>
    <submittedName>
        <fullName evidence="3">VanZ like protein</fullName>
    </submittedName>
</protein>
<keyword evidence="1" id="KW-0812">Transmembrane</keyword>
<gene>
    <name evidence="3" type="ORF">CLV43_102662</name>
</gene>
<dbReference type="RefSeq" id="WP_106186639.1">
    <property type="nucleotide sequence ID" value="NZ_PVTF01000002.1"/>
</dbReference>
<accession>A0A2T0THC8</accession>
<feature type="transmembrane region" description="Helical" evidence="1">
    <location>
        <begin position="140"/>
        <end position="161"/>
    </location>
</feature>
<feature type="transmembrane region" description="Helical" evidence="1">
    <location>
        <begin position="84"/>
        <end position="102"/>
    </location>
</feature>
<feature type="transmembrane region" description="Helical" evidence="1">
    <location>
        <begin position="44"/>
        <end position="64"/>
    </location>
</feature>
<reference evidence="3 4" key="1">
    <citation type="submission" date="2018-03" db="EMBL/GenBank/DDBJ databases">
        <title>Genomic Encyclopedia of Archaeal and Bacterial Type Strains, Phase II (KMG-II): from individual species to whole genera.</title>
        <authorList>
            <person name="Goeker M."/>
        </authorList>
    </citation>
    <scope>NUCLEOTIDE SEQUENCE [LARGE SCALE GENOMIC DNA]</scope>
    <source>
        <strain evidence="3 4">DSM 44720</strain>
    </source>
</reference>
<evidence type="ECO:0000259" key="2">
    <source>
        <dbReference type="Pfam" id="PF04892"/>
    </source>
</evidence>
<evidence type="ECO:0000313" key="3">
    <source>
        <dbReference type="EMBL" id="PRY45097.1"/>
    </source>
</evidence>
<dbReference type="OrthoDB" id="4833326at2"/>
<keyword evidence="1" id="KW-1133">Transmembrane helix</keyword>
<dbReference type="Proteomes" id="UP000239494">
    <property type="component" value="Unassembled WGS sequence"/>
</dbReference>
<feature type="transmembrane region" description="Helical" evidence="1">
    <location>
        <begin position="12"/>
        <end position="32"/>
    </location>
</feature>
<keyword evidence="1" id="KW-0472">Membrane</keyword>
<dbReference type="Pfam" id="PF04892">
    <property type="entry name" value="VanZ"/>
    <property type="match status" value="1"/>
</dbReference>
<dbReference type="InterPro" id="IPR006976">
    <property type="entry name" value="VanZ-like"/>
</dbReference>